<dbReference type="EMBL" id="VBTE01000101">
    <property type="protein sequence ID" value="TLQ03945.1"/>
    <property type="molecule type" value="Genomic_DNA"/>
</dbReference>
<sequence length="61" mass="6908">MADKTKFKINLPVDQLVGGGFSEKLQSEMEKIFENIHDPNTKATEKRVLTAKFTLAPDDDR</sequence>
<protein>
    <recommendedName>
        <fullName evidence="3">Phage protein</fullName>
    </recommendedName>
</protein>
<accession>A0A5R9BTK9</accession>
<name>A0A5R9BTK9_9LACT</name>
<dbReference type="Proteomes" id="UP000307201">
    <property type="component" value="Unassembled WGS sequence"/>
</dbReference>
<comment type="caution">
    <text evidence="1">The sequence shown here is derived from an EMBL/GenBank/DDBJ whole genome shotgun (WGS) entry which is preliminary data.</text>
</comment>
<organism evidence="1 2">
    <name type="scientific">Marinilactibacillus psychrotolerans</name>
    <dbReference type="NCBI Taxonomy" id="191770"/>
    <lineage>
        <taxon>Bacteria</taxon>
        <taxon>Bacillati</taxon>
        <taxon>Bacillota</taxon>
        <taxon>Bacilli</taxon>
        <taxon>Lactobacillales</taxon>
        <taxon>Carnobacteriaceae</taxon>
        <taxon>Marinilactibacillus</taxon>
    </lineage>
</organism>
<evidence type="ECO:0008006" key="3">
    <source>
        <dbReference type="Google" id="ProtNLM"/>
    </source>
</evidence>
<evidence type="ECO:0000313" key="2">
    <source>
        <dbReference type="Proteomes" id="UP000307201"/>
    </source>
</evidence>
<dbReference type="AlphaFoldDB" id="A0A5R9BTK9"/>
<reference evidence="1 2" key="1">
    <citation type="submission" date="2019-05" db="EMBL/GenBank/DDBJ databases">
        <title>The metagenome of a microbial culture collection derived from dairy environment covers the genomic content of the human microbiome.</title>
        <authorList>
            <person name="Roder T."/>
            <person name="Wuthrich D."/>
            <person name="Sattari Z."/>
            <person name="Von Ah U."/>
            <person name="Bar C."/>
            <person name="Ronchi F."/>
            <person name="Macpherson A.J."/>
            <person name="Ganal-Vonarburg S.C."/>
            <person name="Bruggmann R."/>
            <person name="Vergeres G."/>
        </authorList>
    </citation>
    <scope>NUCLEOTIDE SEQUENCE [LARGE SCALE GENOMIC DNA]</scope>
    <source>
        <strain evidence="1 2">FAM 24235</strain>
    </source>
</reference>
<evidence type="ECO:0000313" key="1">
    <source>
        <dbReference type="EMBL" id="TLQ03945.1"/>
    </source>
</evidence>
<proteinExistence type="predicted"/>
<gene>
    <name evidence="1" type="ORF">FEZ48_13895</name>
</gene>
<feature type="non-terminal residue" evidence="1">
    <location>
        <position position="61"/>
    </location>
</feature>